<dbReference type="InterPro" id="IPR036390">
    <property type="entry name" value="WH_DNA-bd_sf"/>
</dbReference>
<dbReference type="Gene3D" id="3.40.190.290">
    <property type="match status" value="1"/>
</dbReference>
<evidence type="ECO:0000256" key="3">
    <source>
        <dbReference type="ARBA" id="ARBA00023125"/>
    </source>
</evidence>
<dbReference type="Pfam" id="PF00126">
    <property type="entry name" value="HTH_1"/>
    <property type="match status" value="1"/>
</dbReference>
<dbReference type="PROSITE" id="PS50931">
    <property type="entry name" value="HTH_LYSR"/>
    <property type="match status" value="1"/>
</dbReference>
<feature type="domain" description="HTH lysR-type" evidence="5">
    <location>
        <begin position="17"/>
        <end position="74"/>
    </location>
</feature>
<dbReference type="AlphaFoldDB" id="A0A0P1H6Z3"/>
<dbReference type="SUPFAM" id="SSF53850">
    <property type="entry name" value="Periplasmic binding protein-like II"/>
    <property type="match status" value="1"/>
</dbReference>
<dbReference type="Proteomes" id="UP000051326">
    <property type="component" value="Unassembled WGS sequence"/>
</dbReference>
<keyword evidence="4" id="KW-0804">Transcription</keyword>
<evidence type="ECO:0000256" key="4">
    <source>
        <dbReference type="ARBA" id="ARBA00023163"/>
    </source>
</evidence>
<dbReference type="EMBL" id="CYSR01000009">
    <property type="protein sequence ID" value="CUH98585.1"/>
    <property type="molecule type" value="Genomic_DNA"/>
</dbReference>
<accession>A0A0P1H6Z3</accession>
<dbReference type="InterPro" id="IPR036388">
    <property type="entry name" value="WH-like_DNA-bd_sf"/>
</dbReference>
<gene>
    <name evidence="6" type="primary">cmpR_3</name>
    <name evidence="6" type="ORF">PHA8399_00699</name>
</gene>
<keyword evidence="2" id="KW-0805">Transcription regulation</keyword>
<evidence type="ECO:0000259" key="5">
    <source>
        <dbReference type="PROSITE" id="PS50931"/>
    </source>
</evidence>
<dbReference type="GO" id="GO:0043565">
    <property type="term" value="F:sequence-specific DNA binding"/>
    <property type="evidence" value="ECO:0007669"/>
    <property type="project" value="TreeGrafter"/>
</dbReference>
<evidence type="ECO:0000256" key="1">
    <source>
        <dbReference type="ARBA" id="ARBA00009437"/>
    </source>
</evidence>
<dbReference type="STRING" id="1396826.PHA8399_00699"/>
<dbReference type="PANTHER" id="PTHR30427">
    <property type="entry name" value="TRANSCRIPTIONAL ACTIVATOR PROTEIN LYSR"/>
    <property type="match status" value="1"/>
</dbReference>
<organism evidence="6 7">
    <name type="scientific">Leisingera aquaemixtae</name>
    <dbReference type="NCBI Taxonomy" id="1396826"/>
    <lineage>
        <taxon>Bacteria</taxon>
        <taxon>Pseudomonadati</taxon>
        <taxon>Pseudomonadota</taxon>
        <taxon>Alphaproteobacteria</taxon>
        <taxon>Rhodobacterales</taxon>
        <taxon>Roseobacteraceae</taxon>
        <taxon>Leisingera</taxon>
    </lineage>
</organism>
<name>A0A0P1H6Z3_9RHOB</name>
<evidence type="ECO:0000256" key="2">
    <source>
        <dbReference type="ARBA" id="ARBA00023015"/>
    </source>
</evidence>
<dbReference type="InterPro" id="IPR000847">
    <property type="entry name" value="LysR_HTH_N"/>
</dbReference>
<dbReference type="Pfam" id="PF03466">
    <property type="entry name" value="LysR_substrate"/>
    <property type="match status" value="1"/>
</dbReference>
<evidence type="ECO:0000313" key="6">
    <source>
        <dbReference type="EMBL" id="CUH98585.1"/>
    </source>
</evidence>
<dbReference type="GO" id="GO:0010628">
    <property type="term" value="P:positive regulation of gene expression"/>
    <property type="evidence" value="ECO:0007669"/>
    <property type="project" value="TreeGrafter"/>
</dbReference>
<dbReference type="SUPFAM" id="SSF46785">
    <property type="entry name" value="Winged helix' DNA-binding domain"/>
    <property type="match status" value="1"/>
</dbReference>
<dbReference type="PANTHER" id="PTHR30427:SF1">
    <property type="entry name" value="TRANSCRIPTIONAL ACTIVATOR PROTEIN LYSR"/>
    <property type="match status" value="1"/>
</dbReference>
<sequence length="319" mass="35464">MPPRVHPQPKAANPLKFSLRQLEAFQAVARTGSVTRAAETLGISQPAASRLLSDFSKSVAVELFTRQDGVLIPTSEARYLLSEVGRVFDSLNHLEELNRDLTERTAGHLRIACLPGFATALLPKLLARFLEHRPGVRLTLEPDRPERILEWIIGEQYDCGITDGFAAHPAVENIDIPMRTVCVLPEGDPLAEQDVISPRDLRDRKIIHTRRDSPFFRKLHKAFSEDGVELNSWIEVRQFSTACIIISQGQGASVVSALDAEQFRGQGIAIVPFAPELHHRLSILRPVSGSRSLLALDFLDAFVDSLKPFRADPPQPPRI</sequence>
<proteinExistence type="inferred from homology"/>
<keyword evidence="3" id="KW-0238">DNA-binding</keyword>
<protein>
    <submittedName>
        <fullName evidence="6">HTH-type transcriptional activator CmpR</fullName>
    </submittedName>
</protein>
<dbReference type="InterPro" id="IPR005119">
    <property type="entry name" value="LysR_subst-bd"/>
</dbReference>
<dbReference type="Gene3D" id="1.10.10.10">
    <property type="entry name" value="Winged helix-like DNA-binding domain superfamily/Winged helix DNA-binding domain"/>
    <property type="match status" value="1"/>
</dbReference>
<evidence type="ECO:0000313" key="7">
    <source>
        <dbReference type="Proteomes" id="UP000051326"/>
    </source>
</evidence>
<reference evidence="6 7" key="1">
    <citation type="submission" date="2015-09" db="EMBL/GenBank/DDBJ databases">
        <authorList>
            <consortium name="Swine Surveillance"/>
        </authorList>
    </citation>
    <scope>NUCLEOTIDE SEQUENCE [LARGE SCALE GENOMIC DNA]</scope>
    <source>
        <strain evidence="6 7">CECT 8399</strain>
    </source>
</reference>
<comment type="similarity">
    <text evidence="1">Belongs to the LysR transcriptional regulatory family.</text>
</comment>
<dbReference type="GO" id="GO:0003700">
    <property type="term" value="F:DNA-binding transcription factor activity"/>
    <property type="evidence" value="ECO:0007669"/>
    <property type="project" value="InterPro"/>
</dbReference>